<evidence type="ECO:0000259" key="10">
    <source>
        <dbReference type="Pfam" id="PF00662"/>
    </source>
</evidence>
<feature type="transmembrane region" description="Helical" evidence="8">
    <location>
        <begin position="167"/>
        <end position="192"/>
    </location>
</feature>
<feature type="transmembrane region" description="Helical" evidence="8">
    <location>
        <begin position="345"/>
        <end position="364"/>
    </location>
</feature>
<sequence length="504" mass="53045">MQQLLTAVPLILIALSAAPALIIFMLPERANRTRVTINVAAAALKVGLMAAMVPLILRTDVAPELRIPFLPGTDLVLRIDSLSLLFTLLSALLWLVTTVYAIGYLAGRPNQRRFFGFFALCVTATVGIAFAGNLVTFLVFYEMLSLVTYPLVAHYGTSGALAAARVYLFYALGGGLLVLAATAWLTIVAGPVEFSPGGAEAVAALARDHPGVAIAIFGLLVAGFGVKAALFPFHSWLPRAMVAPAPVSALLHAVAVVKAGAFGLIRVIDDLYGVELAAGLGVLTPLLVVACFTVLYGSVRALLQDDIKKRLAYSTVSQVSYIALGLSMLSVVATTGGVVHLVHQGLSKITLFFCAGLVAEVWGIKKISQLDGLGRRMPLTAAAFTAGALSMIGIPPMAGFISKWQLGAGALDAGQPWVIGVLIGSALLNAAYFLPVVVRMWFRPPAEIREGPVENRTRPVLEAPATLLWPAVATACFAIAVGLFAGLPFSPLDVAGHIAERVYR</sequence>
<keyword evidence="5" id="KW-0560">Oxidoreductase</keyword>
<dbReference type="InterPro" id="IPR001750">
    <property type="entry name" value="ND/Mrp_TM"/>
</dbReference>
<evidence type="ECO:0000256" key="2">
    <source>
        <dbReference type="ARBA" id="ARBA00022475"/>
    </source>
</evidence>
<evidence type="ECO:0000256" key="6">
    <source>
        <dbReference type="ARBA" id="ARBA00023136"/>
    </source>
</evidence>
<feature type="transmembrane region" description="Helical" evidence="8">
    <location>
        <begin position="245"/>
        <end position="265"/>
    </location>
</feature>
<accession>A0A5J5L3I1</accession>
<evidence type="ECO:0000259" key="9">
    <source>
        <dbReference type="Pfam" id="PF00361"/>
    </source>
</evidence>
<reference evidence="11 12" key="1">
    <citation type="submission" date="2019-05" db="EMBL/GenBank/DDBJ databases">
        <title>Kocuria coralli sp. nov., a novel actinobacterium isolated from coral reef seawater.</title>
        <authorList>
            <person name="Li J."/>
        </authorList>
    </citation>
    <scope>NUCLEOTIDE SEQUENCE [LARGE SCALE GENOMIC DNA]</scope>
    <source>
        <strain evidence="11 12">SCSIO 13007</strain>
    </source>
</reference>
<keyword evidence="3 7" id="KW-0812">Transmembrane</keyword>
<dbReference type="PANTHER" id="PTHR42682">
    <property type="entry name" value="HYDROGENASE-4 COMPONENT F"/>
    <property type="match status" value="1"/>
</dbReference>
<evidence type="ECO:0000256" key="1">
    <source>
        <dbReference type="ARBA" id="ARBA00004651"/>
    </source>
</evidence>
<dbReference type="Pfam" id="PF00662">
    <property type="entry name" value="Proton_antipo_N"/>
    <property type="match status" value="1"/>
</dbReference>
<keyword evidence="4 8" id="KW-1133">Transmembrane helix</keyword>
<feature type="transmembrane region" description="Helical" evidence="8">
    <location>
        <begin position="77"/>
        <end position="102"/>
    </location>
</feature>
<protein>
    <submittedName>
        <fullName evidence="11">Monovalent cation/H+ antiporter subunit D family protein</fullName>
    </submittedName>
</protein>
<feature type="transmembrane region" description="Helical" evidence="8">
    <location>
        <begin position="6"/>
        <end position="26"/>
    </location>
</feature>
<dbReference type="EMBL" id="SZWF01000001">
    <property type="protein sequence ID" value="KAA9395755.1"/>
    <property type="molecule type" value="Genomic_DNA"/>
</dbReference>
<feature type="domain" description="NADH-Ubiquinone oxidoreductase (complex I) chain 5 N-terminal" evidence="10">
    <location>
        <begin position="74"/>
        <end position="115"/>
    </location>
</feature>
<feature type="transmembrane region" description="Helical" evidence="8">
    <location>
        <begin position="38"/>
        <end position="57"/>
    </location>
</feature>
<evidence type="ECO:0000256" key="7">
    <source>
        <dbReference type="RuleBase" id="RU000320"/>
    </source>
</evidence>
<gene>
    <name evidence="11" type="ORF">FCK90_00865</name>
</gene>
<evidence type="ECO:0000313" key="11">
    <source>
        <dbReference type="EMBL" id="KAA9395755.1"/>
    </source>
</evidence>
<dbReference type="GO" id="GO:0016491">
    <property type="term" value="F:oxidoreductase activity"/>
    <property type="evidence" value="ECO:0007669"/>
    <property type="project" value="UniProtKB-KW"/>
</dbReference>
<dbReference type="InterPro" id="IPR001516">
    <property type="entry name" value="Proton_antipo_N"/>
</dbReference>
<dbReference type="PANTHER" id="PTHR42682:SF4">
    <property type="entry name" value="NADH-UBIQUINONE_PLASTOQUINONE"/>
    <property type="match status" value="1"/>
</dbReference>
<keyword evidence="6 8" id="KW-0472">Membrane</keyword>
<keyword evidence="2" id="KW-1003">Cell membrane</keyword>
<dbReference type="AlphaFoldDB" id="A0A5J5L3I1"/>
<feature type="transmembrane region" description="Helical" evidence="8">
    <location>
        <begin position="212"/>
        <end position="233"/>
    </location>
</feature>
<evidence type="ECO:0000256" key="3">
    <source>
        <dbReference type="ARBA" id="ARBA00022692"/>
    </source>
</evidence>
<keyword evidence="12" id="KW-1185">Reference proteome</keyword>
<feature type="transmembrane region" description="Helical" evidence="8">
    <location>
        <begin position="311"/>
        <end position="333"/>
    </location>
</feature>
<evidence type="ECO:0000256" key="5">
    <source>
        <dbReference type="ARBA" id="ARBA00023002"/>
    </source>
</evidence>
<feature type="transmembrane region" description="Helical" evidence="8">
    <location>
        <begin position="277"/>
        <end position="299"/>
    </location>
</feature>
<feature type="transmembrane region" description="Helical" evidence="8">
    <location>
        <begin position="376"/>
        <end position="397"/>
    </location>
</feature>
<feature type="transmembrane region" description="Helical" evidence="8">
    <location>
        <begin position="114"/>
        <end position="132"/>
    </location>
</feature>
<feature type="transmembrane region" description="Helical" evidence="8">
    <location>
        <begin position="138"/>
        <end position="155"/>
    </location>
</feature>
<feature type="transmembrane region" description="Helical" evidence="8">
    <location>
        <begin position="417"/>
        <end position="442"/>
    </location>
</feature>
<dbReference type="InterPro" id="IPR052175">
    <property type="entry name" value="ComplexI-like_HydComp"/>
</dbReference>
<dbReference type="Proteomes" id="UP000325957">
    <property type="component" value="Unassembled WGS sequence"/>
</dbReference>
<dbReference type="OrthoDB" id="9811798at2"/>
<evidence type="ECO:0000256" key="4">
    <source>
        <dbReference type="ARBA" id="ARBA00022989"/>
    </source>
</evidence>
<comment type="subcellular location">
    <subcellularLocation>
        <location evidence="1">Cell membrane</location>
        <topology evidence="1">Multi-pass membrane protein</topology>
    </subcellularLocation>
    <subcellularLocation>
        <location evidence="7">Membrane</location>
        <topology evidence="7">Multi-pass membrane protein</topology>
    </subcellularLocation>
</comment>
<dbReference type="GO" id="GO:0005886">
    <property type="term" value="C:plasma membrane"/>
    <property type="evidence" value="ECO:0007669"/>
    <property type="project" value="UniProtKB-SubCell"/>
</dbReference>
<dbReference type="Pfam" id="PF00361">
    <property type="entry name" value="Proton_antipo_M"/>
    <property type="match status" value="1"/>
</dbReference>
<evidence type="ECO:0000256" key="8">
    <source>
        <dbReference type="SAM" id="Phobius"/>
    </source>
</evidence>
<dbReference type="PRINTS" id="PR01434">
    <property type="entry name" value="NADHDHGNASE5"/>
</dbReference>
<evidence type="ECO:0000313" key="12">
    <source>
        <dbReference type="Proteomes" id="UP000325957"/>
    </source>
</evidence>
<proteinExistence type="predicted"/>
<comment type="caution">
    <text evidence="11">The sequence shown here is derived from an EMBL/GenBank/DDBJ whole genome shotgun (WGS) entry which is preliminary data.</text>
</comment>
<organism evidence="11 12">
    <name type="scientific">Kocuria coralli</name>
    <dbReference type="NCBI Taxonomy" id="1461025"/>
    <lineage>
        <taxon>Bacteria</taxon>
        <taxon>Bacillati</taxon>
        <taxon>Actinomycetota</taxon>
        <taxon>Actinomycetes</taxon>
        <taxon>Micrococcales</taxon>
        <taxon>Micrococcaceae</taxon>
        <taxon>Kocuria</taxon>
    </lineage>
</organism>
<feature type="transmembrane region" description="Helical" evidence="8">
    <location>
        <begin position="463"/>
        <end position="487"/>
    </location>
</feature>
<feature type="domain" description="NADH:quinone oxidoreductase/Mrp antiporter transmembrane" evidence="9">
    <location>
        <begin position="131"/>
        <end position="425"/>
    </location>
</feature>
<name>A0A5J5L3I1_9MICC</name>